<sequence>MEQIHIKATIHHNVETIWNAYTSAEDIKQWNHATPDWHCTQAINDLRVGGKFSHRMEAKNGSLGFDFEGTYTEIIPFQSIAYTMPDGRTVTVKFDGHRNLTDVSVTFDPENENPIDMQRNGWQAILTNFKNYVERTYGNTNL</sequence>
<proteinExistence type="inferred from homology"/>
<reference evidence="4" key="1">
    <citation type="journal article" date="2019" name="Int. J. Syst. Evol. Microbiol.">
        <title>The Global Catalogue of Microorganisms (GCM) 10K type strain sequencing project: providing services to taxonomists for standard genome sequencing and annotation.</title>
        <authorList>
            <consortium name="The Broad Institute Genomics Platform"/>
            <consortium name="The Broad Institute Genome Sequencing Center for Infectious Disease"/>
            <person name="Wu L."/>
            <person name="Ma J."/>
        </authorList>
    </citation>
    <scope>NUCLEOTIDE SEQUENCE [LARGE SCALE GENOMIC DNA]</scope>
    <source>
        <strain evidence="4">KCTC 42662</strain>
    </source>
</reference>
<dbReference type="CDD" id="cd08897">
    <property type="entry name" value="SRPBCC_CalC_Aha1-like_4"/>
    <property type="match status" value="1"/>
</dbReference>
<gene>
    <name evidence="3" type="ORF">ACFSR5_07610</name>
</gene>
<protein>
    <submittedName>
        <fullName evidence="3">SRPBCC family protein</fullName>
    </submittedName>
</protein>
<dbReference type="Pfam" id="PF08327">
    <property type="entry name" value="AHSA1"/>
    <property type="match status" value="1"/>
</dbReference>
<keyword evidence="4" id="KW-1185">Reference proteome</keyword>
<dbReference type="Gene3D" id="3.30.530.20">
    <property type="match status" value="1"/>
</dbReference>
<evidence type="ECO:0000313" key="4">
    <source>
        <dbReference type="Proteomes" id="UP001597545"/>
    </source>
</evidence>
<feature type="domain" description="Activator of Hsp90 ATPase homologue 1/2-like C-terminal" evidence="2">
    <location>
        <begin position="13"/>
        <end position="134"/>
    </location>
</feature>
<evidence type="ECO:0000256" key="1">
    <source>
        <dbReference type="ARBA" id="ARBA00006817"/>
    </source>
</evidence>
<dbReference type="SUPFAM" id="SSF55961">
    <property type="entry name" value="Bet v1-like"/>
    <property type="match status" value="1"/>
</dbReference>
<accession>A0ABW5KFK2</accession>
<dbReference type="InterPro" id="IPR013538">
    <property type="entry name" value="ASHA1/2-like_C"/>
</dbReference>
<name>A0ABW5KFK2_9SPHI</name>
<evidence type="ECO:0000259" key="2">
    <source>
        <dbReference type="Pfam" id="PF08327"/>
    </source>
</evidence>
<dbReference type="RefSeq" id="WP_380902325.1">
    <property type="nucleotide sequence ID" value="NZ_JBHUEG010000007.1"/>
</dbReference>
<dbReference type="Proteomes" id="UP001597545">
    <property type="component" value="Unassembled WGS sequence"/>
</dbReference>
<evidence type="ECO:0000313" key="3">
    <source>
        <dbReference type="EMBL" id="MFD2547507.1"/>
    </source>
</evidence>
<comment type="caution">
    <text evidence="3">The sequence shown here is derived from an EMBL/GenBank/DDBJ whole genome shotgun (WGS) entry which is preliminary data.</text>
</comment>
<comment type="similarity">
    <text evidence="1">Belongs to the AHA1 family.</text>
</comment>
<organism evidence="3 4">
    <name type="scientific">Sphingobacterium suaedae</name>
    <dbReference type="NCBI Taxonomy" id="1686402"/>
    <lineage>
        <taxon>Bacteria</taxon>
        <taxon>Pseudomonadati</taxon>
        <taxon>Bacteroidota</taxon>
        <taxon>Sphingobacteriia</taxon>
        <taxon>Sphingobacteriales</taxon>
        <taxon>Sphingobacteriaceae</taxon>
        <taxon>Sphingobacterium</taxon>
    </lineage>
</organism>
<dbReference type="EMBL" id="JBHULR010000003">
    <property type="protein sequence ID" value="MFD2547507.1"/>
    <property type="molecule type" value="Genomic_DNA"/>
</dbReference>
<dbReference type="InterPro" id="IPR023393">
    <property type="entry name" value="START-like_dom_sf"/>
</dbReference>